<sequence>MKKVVLQKIATTTALLAVMSYVGTASAHTIPNSLAAAGAVDLFQTTCKPNVKGKTAQLVTRVKAAKLTPLVSVQAYKGKLASQTTDAKGGDAAYSPDAKLGGGDGVYTILVDKSGSGKINYILDVHCQTLTGAHTEQPEPVQVQNQ</sequence>
<evidence type="ECO:0000313" key="2">
    <source>
        <dbReference type="EMBL" id="SJM89680.1"/>
    </source>
</evidence>
<reference evidence="3" key="1">
    <citation type="submission" date="2017-02" db="EMBL/GenBank/DDBJ databases">
        <authorList>
            <person name="Daims H."/>
        </authorList>
    </citation>
    <scope>NUCLEOTIDE SEQUENCE [LARGE SCALE GENOMIC DNA]</scope>
</reference>
<evidence type="ECO:0000256" key="1">
    <source>
        <dbReference type="SAM" id="SignalP"/>
    </source>
</evidence>
<protein>
    <submittedName>
        <fullName evidence="2">Uncharacterized protein</fullName>
    </submittedName>
</protein>
<feature type="signal peptide" evidence="1">
    <location>
        <begin position="1"/>
        <end position="27"/>
    </location>
</feature>
<keyword evidence="1" id="KW-0732">Signal</keyword>
<dbReference type="OrthoDB" id="5567886at2"/>
<dbReference type="RefSeq" id="WP_087145746.1">
    <property type="nucleotide sequence ID" value="NZ_FUKJ01000031.1"/>
</dbReference>
<gene>
    <name evidence="2" type="ORF">CRENPOLYSF2_1260015</name>
</gene>
<dbReference type="Proteomes" id="UP000195442">
    <property type="component" value="Unassembled WGS sequence"/>
</dbReference>
<dbReference type="AlphaFoldDB" id="A0A1R4H0T5"/>
<proteinExistence type="predicted"/>
<organism evidence="2 3">
    <name type="scientific">Crenothrix polyspora</name>
    <dbReference type="NCBI Taxonomy" id="360316"/>
    <lineage>
        <taxon>Bacteria</taxon>
        <taxon>Pseudomonadati</taxon>
        <taxon>Pseudomonadota</taxon>
        <taxon>Gammaproteobacteria</taxon>
        <taxon>Methylococcales</taxon>
        <taxon>Crenotrichaceae</taxon>
        <taxon>Crenothrix</taxon>
    </lineage>
</organism>
<name>A0A1R4H0T5_9GAMM</name>
<accession>A0A1R4H0T5</accession>
<dbReference type="EMBL" id="FUKJ01000031">
    <property type="protein sequence ID" value="SJM89680.1"/>
    <property type="molecule type" value="Genomic_DNA"/>
</dbReference>
<evidence type="ECO:0000313" key="3">
    <source>
        <dbReference type="Proteomes" id="UP000195442"/>
    </source>
</evidence>
<keyword evidence="3" id="KW-1185">Reference proteome</keyword>
<feature type="chain" id="PRO_5012661465" evidence="1">
    <location>
        <begin position="28"/>
        <end position="146"/>
    </location>
</feature>